<gene>
    <name evidence="9" type="ORF">B7P43_G03681</name>
</gene>
<feature type="compositionally biased region" description="Polar residues" evidence="6">
    <location>
        <begin position="241"/>
        <end position="274"/>
    </location>
</feature>
<name>A0A2J7RNE7_9NEOP</name>
<keyword evidence="4 7" id="KW-1133">Transmembrane helix</keyword>
<reference evidence="9 10" key="1">
    <citation type="submission" date="2017-12" db="EMBL/GenBank/DDBJ databases">
        <title>Hemimetabolous genomes reveal molecular basis of termite eusociality.</title>
        <authorList>
            <person name="Harrison M.C."/>
            <person name="Jongepier E."/>
            <person name="Robertson H.M."/>
            <person name="Arning N."/>
            <person name="Bitard-Feildel T."/>
            <person name="Chao H."/>
            <person name="Childers C.P."/>
            <person name="Dinh H."/>
            <person name="Doddapaneni H."/>
            <person name="Dugan S."/>
            <person name="Gowin J."/>
            <person name="Greiner C."/>
            <person name="Han Y."/>
            <person name="Hu H."/>
            <person name="Hughes D.S.T."/>
            <person name="Huylmans A.-K."/>
            <person name="Kemena C."/>
            <person name="Kremer L.P.M."/>
            <person name="Lee S.L."/>
            <person name="Lopez-Ezquerra A."/>
            <person name="Mallet L."/>
            <person name="Monroy-Kuhn J.M."/>
            <person name="Moser A."/>
            <person name="Murali S.C."/>
            <person name="Muzny D.M."/>
            <person name="Otani S."/>
            <person name="Piulachs M.-D."/>
            <person name="Poelchau M."/>
            <person name="Qu J."/>
            <person name="Schaub F."/>
            <person name="Wada-Katsumata A."/>
            <person name="Worley K.C."/>
            <person name="Xie Q."/>
            <person name="Ylla G."/>
            <person name="Poulsen M."/>
            <person name="Gibbs R.A."/>
            <person name="Schal C."/>
            <person name="Richards S."/>
            <person name="Belles X."/>
            <person name="Korb J."/>
            <person name="Bornberg-Bauer E."/>
        </authorList>
    </citation>
    <scope>NUCLEOTIDE SEQUENCE [LARGE SCALE GENOMIC DNA]</scope>
    <source>
        <tissue evidence="9">Whole body</tissue>
    </source>
</reference>
<dbReference type="Pfam" id="PF02535">
    <property type="entry name" value="Zip"/>
    <property type="match status" value="1"/>
</dbReference>
<evidence type="ECO:0000313" key="10">
    <source>
        <dbReference type="Proteomes" id="UP000235965"/>
    </source>
</evidence>
<dbReference type="EMBL" id="NEVH01002541">
    <property type="protein sequence ID" value="PNF42361.1"/>
    <property type="molecule type" value="Genomic_DNA"/>
</dbReference>
<evidence type="ECO:0000256" key="7">
    <source>
        <dbReference type="SAM" id="Phobius"/>
    </source>
</evidence>
<dbReference type="PANTHER" id="PTHR12191">
    <property type="entry name" value="SOLUTE CARRIER FAMILY 39"/>
    <property type="match status" value="1"/>
</dbReference>
<feature type="transmembrane region" description="Helical" evidence="7">
    <location>
        <begin position="195"/>
        <end position="215"/>
    </location>
</feature>
<dbReference type="OrthoDB" id="200954at2759"/>
<evidence type="ECO:0008006" key="11">
    <source>
        <dbReference type="Google" id="ProtNLM"/>
    </source>
</evidence>
<dbReference type="GO" id="GO:0140410">
    <property type="term" value="F:monoatomic cation:bicarbonate symporter activity"/>
    <property type="evidence" value="ECO:0007669"/>
    <property type="project" value="TreeGrafter"/>
</dbReference>
<dbReference type="Proteomes" id="UP000235965">
    <property type="component" value="Unassembled WGS sequence"/>
</dbReference>
<evidence type="ECO:0000256" key="5">
    <source>
        <dbReference type="ARBA" id="ARBA00023136"/>
    </source>
</evidence>
<dbReference type="PANTHER" id="PTHR12191:SF37">
    <property type="entry name" value="ZINC TRANSPORTER FOI"/>
    <property type="match status" value="1"/>
</dbReference>
<protein>
    <recommendedName>
        <fullName evidence="11">Zinc transporter ZIP8</fullName>
    </recommendedName>
</protein>
<dbReference type="GO" id="GO:0071578">
    <property type="term" value="P:zinc ion import across plasma membrane"/>
    <property type="evidence" value="ECO:0007669"/>
    <property type="project" value="TreeGrafter"/>
</dbReference>
<keyword evidence="3 7" id="KW-0812">Transmembrane</keyword>
<dbReference type="InterPro" id="IPR050799">
    <property type="entry name" value="ZIP_Transporter"/>
</dbReference>
<dbReference type="GO" id="GO:0030003">
    <property type="term" value="P:intracellular monoatomic cation homeostasis"/>
    <property type="evidence" value="ECO:0007669"/>
    <property type="project" value="TreeGrafter"/>
</dbReference>
<comment type="caution">
    <text evidence="9">The sequence shown here is derived from an EMBL/GenBank/DDBJ whole genome shotgun (WGS) entry which is preliminary data.</text>
</comment>
<sequence>MCFGKIVVTLLTLPWLNNAMNRREIEMLNGNNTVFILYKTPPDGPHHQLWQVLEHIQKEIAQHTSTCTPGETSICIKKNQCSKIEALPLSTSQNEMDNNAICSWLRYDEEIYHDILHHTLINKPSSLKVWGFGLCSVAIISLSGLFGGVFWPLINSSFYNHMMHILIGLAVGSLSATSIFQLIPKGFEIKDDENYLGIATFMWCSLWILYMFEVLSKIVLHRRNNDHGEQLPIQRLPNSDGDGSQNEEGLLSNSTTHCTSVTKTSEHAVNNENPTSKKPVAYMIIFGDALHNFIDGMSIGAGYSKDLNTGLSISIAIACEEFPHELGERHHI</sequence>
<comment type="subcellular location">
    <subcellularLocation>
        <location evidence="1">Membrane</location>
        <topology evidence="1">Multi-pass membrane protein</topology>
    </subcellularLocation>
</comment>
<feature type="chain" id="PRO_5014440933" description="Zinc transporter ZIP8" evidence="8">
    <location>
        <begin position="20"/>
        <end position="332"/>
    </location>
</feature>
<evidence type="ECO:0000256" key="8">
    <source>
        <dbReference type="SAM" id="SignalP"/>
    </source>
</evidence>
<keyword evidence="5 7" id="KW-0472">Membrane</keyword>
<dbReference type="AlphaFoldDB" id="A0A2J7RNE7"/>
<dbReference type="GO" id="GO:0005886">
    <property type="term" value="C:plasma membrane"/>
    <property type="evidence" value="ECO:0007669"/>
    <property type="project" value="TreeGrafter"/>
</dbReference>
<comment type="similarity">
    <text evidence="2">Belongs to the ZIP transporter (TC 2.A.5) family.</text>
</comment>
<evidence type="ECO:0000313" key="9">
    <source>
        <dbReference type="EMBL" id="PNF42361.1"/>
    </source>
</evidence>
<evidence type="ECO:0000256" key="2">
    <source>
        <dbReference type="ARBA" id="ARBA00006939"/>
    </source>
</evidence>
<keyword evidence="10" id="KW-1185">Reference proteome</keyword>
<accession>A0A2J7RNE7</accession>
<dbReference type="GO" id="GO:0005385">
    <property type="term" value="F:zinc ion transmembrane transporter activity"/>
    <property type="evidence" value="ECO:0007669"/>
    <property type="project" value="TreeGrafter"/>
</dbReference>
<feature type="transmembrane region" description="Helical" evidence="7">
    <location>
        <begin position="165"/>
        <end position="183"/>
    </location>
</feature>
<dbReference type="STRING" id="105785.A0A2J7RNE7"/>
<keyword evidence="8" id="KW-0732">Signal</keyword>
<evidence type="ECO:0000256" key="1">
    <source>
        <dbReference type="ARBA" id="ARBA00004141"/>
    </source>
</evidence>
<proteinExistence type="inferred from homology"/>
<evidence type="ECO:0000256" key="3">
    <source>
        <dbReference type="ARBA" id="ARBA00022692"/>
    </source>
</evidence>
<dbReference type="InParanoid" id="A0A2J7RNE7"/>
<feature type="region of interest" description="Disordered" evidence="6">
    <location>
        <begin position="230"/>
        <end position="274"/>
    </location>
</feature>
<organism evidence="9 10">
    <name type="scientific">Cryptotermes secundus</name>
    <dbReference type="NCBI Taxonomy" id="105785"/>
    <lineage>
        <taxon>Eukaryota</taxon>
        <taxon>Metazoa</taxon>
        <taxon>Ecdysozoa</taxon>
        <taxon>Arthropoda</taxon>
        <taxon>Hexapoda</taxon>
        <taxon>Insecta</taxon>
        <taxon>Pterygota</taxon>
        <taxon>Neoptera</taxon>
        <taxon>Polyneoptera</taxon>
        <taxon>Dictyoptera</taxon>
        <taxon>Blattodea</taxon>
        <taxon>Blattoidea</taxon>
        <taxon>Termitoidae</taxon>
        <taxon>Kalotermitidae</taxon>
        <taxon>Cryptotermitinae</taxon>
        <taxon>Cryptotermes</taxon>
    </lineage>
</organism>
<evidence type="ECO:0000256" key="6">
    <source>
        <dbReference type="SAM" id="MobiDB-lite"/>
    </source>
</evidence>
<evidence type="ECO:0000256" key="4">
    <source>
        <dbReference type="ARBA" id="ARBA00022989"/>
    </source>
</evidence>
<feature type="signal peptide" evidence="8">
    <location>
        <begin position="1"/>
        <end position="19"/>
    </location>
</feature>
<feature type="transmembrane region" description="Helical" evidence="7">
    <location>
        <begin position="129"/>
        <end position="153"/>
    </location>
</feature>
<dbReference type="InterPro" id="IPR003689">
    <property type="entry name" value="ZIP"/>
</dbReference>